<dbReference type="GO" id="GO:0008270">
    <property type="term" value="F:zinc ion binding"/>
    <property type="evidence" value="ECO:0007669"/>
    <property type="project" value="UniProtKB-KW"/>
</dbReference>
<keyword evidence="1" id="KW-0862">Zinc</keyword>
<sequence>MNEDVGKLIGNKFGEYIDMEHSGKGMCWGQYLRIRVRLNVSKPLKRGSMLKLGGKMMWVSFKYERLPIFCYYCGILGHADKNCIRKFEEHDVGGATDLQYGV</sequence>
<dbReference type="InterPro" id="IPR025836">
    <property type="entry name" value="Zn_knuckle_CX2CX4HX4C"/>
</dbReference>
<evidence type="ECO:0000313" key="4">
    <source>
        <dbReference type="Proteomes" id="UP001415857"/>
    </source>
</evidence>
<dbReference type="PANTHER" id="PTHR31286:SF167">
    <property type="entry name" value="OS09G0268800 PROTEIN"/>
    <property type="match status" value="1"/>
</dbReference>
<organism evidence="3 4">
    <name type="scientific">Liquidambar formosana</name>
    <name type="common">Formosan gum</name>
    <dbReference type="NCBI Taxonomy" id="63359"/>
    <lineage>
        <taxon>Eukaryota</taxon>
        <taxon>Viridiplantae</taxon>
        <taxon>Streptophyta</taxon>
        <taxon>Embryophyta</taxon>
        <taxon>Tracheophyta</taxon>
        <taxon>Spermatophyta</taxon>
        <taxon>Magnoliopsida</taxon>
        <taxon>eudicotyledons</taxon>
        <taxon>Gunneridae</taxon>
        <taxon>Pentapetalae</taxon>
        <taxon>Saxifragales</taxon>
        <taxon>Altingiaceae</taxon>
        <taxon>Liquidambar</taxon>
    </lineage>
</organism>
<reference evidence="3 4" key="1">
    <citation type="journal article" date="2024" name="Plant J.">
        <title>Genome sequences and population genomics reveal climatic adaptation and genomic divergence between two closely related sweetgum species.</title>
        <authorList>
            <person name="Xu W.Q."/>
            <person name="Ren C.Q."/>
            <person name="Zhang X.Y."/>
            <person name="Comes H.P."/>
            <person name="Liu X.H."/>
            <person name="Li Y.G."/>
            <person name="Kettle C.J."/>
            <person name="Jalonen R."/>
            <person name="Gaisberger H."/>
            <person name="Ma Y.Z."/>
            <person name="Qiu Y.X."/>
        </authorList>
    </citation>
    <scope>NUCLEOTIDE SEQUENCE [LARGE SCALE GENOMIC DNA]</scope>
    <source>
        <strain evidence="3">Hangzhou</strain>
    </source>
</reference>
<dbReference type="EMBL" id="JBBPBK010000341">
    <property type="protein sequence ID" value="KAK9265652.1"/>
    <property type="molecule type" value="Genomic_DNA"/>
</dbReference>
<dbReference type="PROSITE" id="PS50158">
    <property type="entry name" value="ZF_CCHC"/>
    <property type="match status" value="1"/>
</dbReference>
<keyword evidence="1" id="KW-0479">Metal-binding</keyword>
<dbReference type="InterPro" id="IPR040256">
    <property type="entry name" value="At4g02000-like"/>
</dbReference>
<proteinExistence type="predicted"/>
<feature type="domain" description="CCHC-type" evidence="2">
    <location>
        <begin position="70"/>
        <end position="83"/>
    </location>
</feature>
<dbReference type="AlphaFoldDB" id="A0AAP0N1Y1"/>
<dbReference type="Pfam" id="PF14392">
    <property type="entry name" value="zf-CCHC_4"/>
    <property type="match status" value="1"/>
</dbReference>
<protein>
    <recommendedName>
        <fullName evidence="2">CCHC-type domain-containing protein</fullName>
    </recommendedName>
</protein>
<name>A0AAP0N1Y1_LIQFO</name>
<dbReference type="PANTHER" id="PTHR31286">
    <property type="entry name" value="GLYCINE-RICH CELL WALL STRUCTURAL PROTEIN 1.8-LIKE"/>
    <property type="match status" value="1"/>
</dbReference>
<keyword evidence="4" id="KW-1185">Reference proteome</keyword>
<keyword evidence="1" id="KW-0863">Zinc-finger</keyword>
<comment type="caution">
    <text evidence="3">The sequence shown here is derived from an EMBL/GenBank/DDBJ whole genome shotgun (WGS) entry which is preliminary data.</text>
</comment>
<dbReference type="Proteomes" id="UP001415857">
    <property type="component" value="Unassembled WGS sequence"/>
</dbReference>
<accession>A0AAP0N1Y1</accession>
<evidence type="ECO:0000259" key="2">
    <source>
        <dbReference type="PROSITE" id="PS50158"/>
    </source>
</evidence>
<evidence type="ECO:0000256" key="1">
    <source>
        <dbReference type="PROSITE-ProRule" id="PRU00047"/>
    </source>
</evidence>
<dbReference type="GO" id="GO:0003676">
    <property type="term" value="F:nucleic acid binding"/>
    <property type="evidence" value="ECO:0007669"/>
    <property type="project" value="InterPro"/>
</dbReference>
<dbReference type="InterPro" id="IPR001878">
    <property type="entry name" value="Znf_CCHC"/>
</dbReference>
<gene>
    <name evidence="3" type="ORF">L1049_027327</name>
</gene>
<evidence type="ECO:0000313" key="3">
    <source>
        <dbReference type="EMBL" id="KAK9265652.1"/>
    </source>
</evidence>